<feature type="region of interest" description="Disordered" evidence="11">
    <location>
        <begin position="370"/>
        <end position="403"/>
    </location>
</feature>
<evidence type="ECO:0000256" key="10">
    <source>
        <dbReference type="RuleBase" id="RU363043"/>
    </source>
</evidence>
<accession>A0ABW5FP14</accession>
<dbReference type="NCBIfam" id="TIGR00974">
    <property type="entry name" value="3a0107s02c"/>
    <property type="match status" value="1"/>
</dbReference>
<protein>
    <recommendedName>
        <fullName evidence="10">Phosphate transport system permease protein PstA</fullName>
    </recommendedName>
</protein>
<dbReference type="Gene3D" id="1.10.3720.10">
    <property type="entry name" value="MetI-like"/>
    <property type="match status" value="1"/>
</dbReference>
<sequence length="403" mass="43625">MTATVVEERVETRVTPLVRRRTSATTPADRASALGCAASAVLLTWFLMHVLLTSPGWPADLVVAFLLYLAMLFLVTWDRLGRLAAVDRLVSAIVVSGATGLLIPLLFLLGYIVLKGLPGLRLGFFTHDMSGVGPTDPATATGGLHAIIGTLEQTVLALVFVVPLGVLTAVFLNETRARLRRPVRIFVDAMSGLPSVVAGLFVYAALILPPLQTGFSGFMATLALTMIMLPTVTRTVEVVLRLVPDGLREASLALGASRARTVWSVVLPTARTGVTTAVILGIARVVGETAPLLFTSFGSLSLNGNPFANPQESLPRFVYRYIKEPLESAQQRGYIGALVLILLIFALFALARLAGRKRWRARHQCRSLPIRRQPRRKRVSTSRSGCEPSPPTFGRIGKREQTQ</sequence>
<feature type="transmembrane region" description="Helical" evidence="10">
    <location>
        <begin position="154"/>
        <end position="173"/>
    </location>
</feature>
<evidence type="ECO:0000313" key="13">
    <source>
        <dbReference type="EMBL" id="MFD2416360.1"/>
    </source>
</evidence>
<keyword evidence="14" id="KW-1185">Reference proteome</keyword>
<dbReference type="EMBL" id="JBHUKR010000006">
    <property type="protein sequence ID" value="MFD2416360.1"/>
    <property type="molecule type" value="Genomic_DNA"/>
</dbReference>
<dbReference type="Pfam" id="PF00528">
    <property type="entry name" value="BPD_transp_1"/>
    <property type="match status" value="1"/>
</dbReference>
<comment type="similarity">
    <text evidence="3 10">Belongs to the binding-protein-dependent transport system permease family. CysTW subfamily.</text>
</comment>
<dbReference type="PANTHER" id="PTHR42922">
    <property type="entry name" value="PHOSPHATE TRANSPORT SYSTEM PERMEASE PROTEIN PSTA"/>
    <property type="match status" value="1"/>
</dbReference>
<evidence type="ECO:0000256" key="2">
    <source>
        <dbReference type="ARBA" id="ARBA00004651"/>
    </source>
</evidence>
<organism evidence="13 14">
    <name type="scientific">Amycolatopsis pigmentata</name>
    <dbReference type="NCBI Taxonomy" id="450801"/>
    <lineage>
        <taxon>Bacteria</taxon>
        <taxon>Bacillati</taxon>
        <taxon>Actinomycetota</taxon>
        <taxon>Actinomycetes</taxon>
        <taxon>Pseudonocardiales</taxon>
        <taxon>Pseudonocardiaceae</taxon>
        <taxon>Amycolatopsis</taxon>
    </lineage>
</organism>
<feature type="transmembrane region" description="Helical" evidence="10">
    <location>
        <begin position="185"/>
        <end position="206"/>
    </location>
</feature>
<evidence type="ECO:0000313" key="14">
    <source>
        <dbReference type="Proteomes" id="UP001597417"/>
    </source>
</evidence>
<comment type="subcellular location">
    <subcellularLocation>
        <location evidence="2 10">Cell membrane</location>
        <topology evidence="2 10">Multi-pass membrane protein</topology>
    </subcellularLocation>
</comment>
<dbReference type="InterPro" id="IPR000515">
    <property type="entry name" value="MetI-like"/>
</dbReference>
<dbReference type="PROSITE" id="PS50928">
    <property type="entry name" value="ABC_TM1"/>
    <property type="match status" value="1"/>
</dbReference>
<dbReference type="PANTHER" id="PTHR42922:SF1">
    <property type="entry name" value="PHOSPHATE TRANSPORT SYSTEM PERMEASE PROTEIN PSTA"/>
    <property type="match status" value="1"/>
</dbReference>
<gene>
    <name evidence="13" type="primary">pstA</name>
    <name evidence="13" type="ORF">ACFSXZ_08460</name>
</gene>
<dbReference type="InterPro" id="IPR035906">
    <property type="entry name" value="MetI-like_sf"/>
</dbReference>
<keyword evidence="6" id="KW-0592">Phosphate transport</keyword>
<keyword evidence="5 10" id="KW-1003">Cell membrane</keyword>
<evidence type="ECO:0000256" key="11">
    <source>
        <dbReference type="SAM" id="MobiDB-lite"/>
    </source>
</evidence>
<dbReference type="InterPro" id="IPR051408">
    <property type="entry name" value="Phosphate_transprt_permease"/>
</dbReference>
<evidence type="ECO:0000256" key="6">
    <source>
        <dbReference type="ARBA" id="ARBA00022592"/>
    </source>
</evidence>
<dbReference type="Proteomes" id="UP001597417">
    <property type="component" value="Unassembled WGS sequence"/>
</dbReference>
<dbReference type="SUPFAM" id="SSF161098">
    <property type="entry name" value="MetI-like"/>
    <property type="match status" value="1"/>
</dbReference>
<keyword evidence="8 10" id="KW-1133">Transmembrane helix</keyword>
<evidence type="ECO:0000256" key="3">
    <source>
        <dbReference type="ARBA" id="ARBA00007069"/>
    </source>
</evidence>
<feature type="transmembrane region" description="Helical" evidence="10">
    <location>
        <begin position="57"/>
        <end position="77"/>
    </location>
</feature>
<name>A0ABW5FP14_9PSEU</name>
<keyword evidence="7 10" id="KW-0812">Transmembrane</keyword>
<feature type="transmembrane region" description="Helical" evidence="10">
    <location>
        <begin position="89"/>
        <end position="114"/>
    </location>
</feature>
<dbReference type="RefSeq" id="WP_378263078.1">
    <property type="nucleotide sequence ID" value="NZ_JBHUKR010000006.1"/>
</dbReference>
<feature type="transmembrane region" description="Helical" evidence="10">
    <location>
        <begin position="31"/>
        <end position="51"/>
    </location>
</feature>
<feature type="domain" description="ABC transmembrane type-1" evidence="12">
    <location>
        <begin position="147"/>
        <end position="351"/>
    </location>
</feature>
<evidence type="ECO:0000259" key="12">
    <source>
        <dbReference type="PROSITE" id="PS50928"/>
    </source>
</evidence>
<evidence type="ECO:0000256" key="5">
    <source>
        <dbReference type="ARBA" id="ARBA00022475"/>
    </source>
</evidence>
<keyword evidence="9 10" id="KW-0472">Membrane</keyword>
<evidence type="ECO:0000256" key="7">
    <source>
        <dbReference type="ARBA" id="ARBA00022692"/>
    </source>
</evidence>
<comment type="function">
    <text evidence="1">Part of the binding-protein-dependent transport system for phosphate; probably responsible for the translocation of the substrate across the membrane.</text>
</comment>
<reference evidence="14" key="1">
    <citation type="journal article" date="2019" name="Int. J. Syst. Evol. Microbiol.">
        <title>The Global Catalogue of Microorganisms (GCM) 10K type strain sequencing project: providing services to taxonomists for standard genome sequencing and annotation.</title>
        <authorList>
            <consortium name="The Broad Institute Genomics Platform"/>
            <consortium name="The Broad Institute Genome Sequencing Center for Infectious Disease"/>
            <person name="Wu L."/>
            <person name="Ma J."/>
        </authorList>
    </citation>
    <scope>NUCLEOTIDE SEQUENCE [LARGE SCALE GENOMIC DNA]</scope>
    <source>
        <strain evidence="14">CGMCC 4.7645</strain>
    </source>
</reference>
<feature type="transmembrane region" description="Helical" evidence="10">
    <location>
        <begin position="261"/>
        <end position="283"/>
    </location>
</feature>
<proteinExistence type="inferred from homology"/>
<dbReference type="InterPro" id="IPR005672">
    <property type="entry name" value="Phosphate_PstA"/>
</dbReference>
<evidence type="ECO:0000256" key="9">
    <source>
        <dbReference type="ARBA" id="ARBA00023136"/>
    </source>
</evidence>
<evidence type="ECO:0000256" key="4">
    <source>
        <dbReference type="ARBA" id="ARBA00022448"/>
    </source>
</evidence>
<feature type="transmembrane region" description="Helical" evidence="10">
    <location>
        <begin position="218"/>
        <end position="240"/>
    </location>
</feature>
<keyword evidence="4" id="KW-0813">Transport</keyword>
<feature type="transmembrane region" description="Helical" evidence="10">
    <location>
        <begin position="334"/>
        <end position="354"/>
    </location>
</feature>
<comment type="caution">
    <text evidence="13">The sequence shown here is derived from an EMBL/GenBank/DDBJ whole genome shotgun (WGS) entry which is preliminary data.</text>
</comment>
<evidence type="ECO:0000256" key="8">
    <source>
        <dbReference type="ARBA" id="ARBA00022989"/>
    </source>
</evidence>
<dbReference type="CDD" id="cd06261">
    <property type="entry name" value="TM_PBP2"/>
    <property type="match status" value="1"/>
</dbReference>
<evidence type="ECO:0000256" key="1">
    <source>
        <dbReference type="ARBA" id="ARBA00003510"/>
    </source>
</evidence>